<dbReference type="OrthoDB" id="271745at2759"/>
<name>A0A068SGB9_9FUNG</name>
<gene>
    <name evidence="3" type="ORF">LCOR_12184.1</name>
</gene>
<evidence type="ECO:0000256" key="1">
    <source>
        <dbReference type="ARBA" id="ARBA00007191"/>
    </source>
</evidence>
<organism evidence="3 4">
    <name type="scientific">Lichtheimia corymbifera JMRC:FSU:9682</name>
    <dbReference type="NCBI Taxonomy" id="1263082"/>
    <lineage>
        <taxon>Eukaryota</taxon>
        <taxon>Fungi</taxon>
        <taxon>Fungi incertae sedis</taxon>
        <taxon>Mucoromycota</taxon>
        <taxon>Mucoromycotina</taxon>
        <taxon>Mucoromycetes</taxon>
        <taxon>Mucorales</taxon>
        <taxon>Lichtheimiaceae</taxon>
        <taxon>Lichtheimia</taxon>
    </lineage>
</organism>
<protein>
    <submittedName>
        <fullName evidence="3">Mitogen-activated protein-binding protein-interacting protein</fullName>
    </submittedName>
</protein>
<dbReference type="Gene3D" id="3.30.450.30">
    <property type="entry name" value="Dynein light chain 2a, cytoplasmic"/>
    <property type="match status" value="1"/>
</dbReference>
<dbReference type="GO" id="GO:0060090">
    <property type="term" value="F:molecular adaptor activity"/>
    <property type="evidence" value="ECO:0007669"/>
    <property type="project" value="InterPro"/>
</dbReference>
<feature type="domain" description="Roadblock/LAMTOR2" evidence="2">
    <location>
        <begin position="7"/>
        <end position="97"/>
    </location>
</feature>
<comment type="similarity">
    <text evidence="1">Belongs to the GAMAD family.</text>
</comment>
<evidence type="ECO:0000259" key="2">
    <source>
        <dbReference type="SMART" id="SM00960"/>
    </source>
</evidence>
<dbReference type="SUPFAM" id="SSF103196">
    <property type="entry name" value="Roadblock/LC7 domain"/>
    <property type="match status" value="1"/>
</dbReference>
<reference evidence="3" key="1">
    <citation type="submission" date="2013-08" db="EMBL/GenBank/DDBJ databases">
        <title>Gene expansion shapes genome architecture in the human pathogen Lichtheimia corymbifera: an evolutionary genomics analysis in the ancient terrestrial Mucorales (Mucoromycotina).</title>
        <authorList>
            <person name="Schwartze V.U."/>
            <person name="Winter S."/>
            <person name="Shelest E."/>
            <person name="Marcet-Houben M."/>
            <person name="Horn F."/>
            <person name="Wehner S."/>
            <person name="Hoffmann K."/>
            <person name="Riege K."/>
            <person name="Sammeth M."/>
            <person name="Nowrousian M."/>
            <person name="Valiante V."/>
            <person name="Linde J."/>
            <person name="Jacobsen I.D."/>
            <person name="Marz M."/>
            <person name="Brakhage A.A."/>
            <person name="Gabaldon T."/>
            <person name="Bocker S."/>
            <person name="Voigt K."/>
        </authorList>
    </citation>
    <scope>NUCLEOTIDE SEQUENCE [LARGE SCALE GENOMIC DNA]</scope>
    <source>
        <strain evidence="3">FSU 9682</strain>
    </source>
</reference>
<evidence type="ECO:0000313" key="4">
    <source>
        <dbReference type="Proteomes" id="UP000027586"/>
    </source>
</evidence>
<dbReference type="PANTHER" id="PTHR13323">
    <property type="entry name" value="LATE ENDOSOMAL/LYSOSOMAL MP1 INTERACTING PROTEIN"/>
    <property type="match status" value="1"/>
</dbReference>
<dbReference type="SMART" id="SM00960">
    <property type="entry name" value="Robl_LC7"/>
    <property type="match status" value="1"/>
</dbReference>
<dbReference type="InterPro" id="IPR004942">
    <property type="entry name" value="Roadblock/LAMTOR2_dom"/>
</dbReference>
<dbReference type="GO" id="GO:0005737">
    <property type="term" value="C:cytoplasm"/>
    <property type="evidence" value="ECO:0007669"/>
    <property type="project" value="UniProtKB-ARBA"/>
</dbReference>
<dbReference type="GO" id="GO:0005085">
    <property type="term" value="F:guanyl-nucleotide exchange factor activity"/>
    <property type="evidence" value="ECO:0007669"/>
    <property type="project" value="InterPro"/>
</dbReference>
<dbReference type="Pfam" id="PF03259">
    <property type="entry name" value="Robl_LC7"/>
    <property type="match status" value="1"/>
</dbReference>
<dbReference type="VEuPathDB" id="FungiDB:LCOR_12184.1"/>
<dbReference type="Proteomes" id="UP000027586">
    <property type="component" value="Unassembled WGS sequence"/>
</dbReference>
<dbReference type="FunFam" id="3.30.450.30:FF:000004">
    <property type="entry name" value="ragulator complex protein LAMTOR2"/>
    <property type="match status" value="1"/>
</dbReference>
<dbReference type="AlphaFoldDB" id="A0A068SGB9"/>
<dbReference type="InterPro" id="IPR037587">
    <property type="entry name" value="LAMTOR2-like"/>
</dbReference>
<evidence type="ECO:0000313" key="3">
    <source>
        <dbReference type="EMBL" id="CDH61408.1"/>
    </source>
</evidence>
<keyword evidence="4" id="KW-1185">Reference proteome</keyword>
<proteinExistence type="inferred from homology"/>
<accession>A0A068SGB9</accession>
<dbReference type="EMBL" id="CBTN010000188">
    <property type="protein sequence ID" value="CDH61408.1"/>
    <property type="molecule type" value="Genomic_DNA"/>
</dbReference>
<dbReference type="GO" id="GO:0032008">
    <property type="term" value="P:positive regulation of TOR signaling"/>
    <property type="evidence" value="ECO:0007669"/>
    <property type="project" value="InterPro"/>
</dbReference>
<sequence>MLKPKVISQVLQQTTHHGVKASLLMNNEGSLLAFAADQARTTKTYAAIAASIWGTYKQECVGGDVGAKGGLQFLIMDCEDGIVYVTSISSMLLCMVSDHTVELGILRAKAEAISNHLQGPLDTVAYQADYVQY</sequence>
<comment type="caution">
    <text evidence="3">The sequence shown here is derived from an EMBL/GenBank/DDBJ whole genome shotgun (WGS) entry which is preliminary data.</text>
</comment>
<dbReference type="STRING" id="1263082.A0A068SGB9"/>